<feature type="region of interest" description="Disordered" evidence="1">
    <location>
        <begin position="1"/>
        <end position="127"/>
    </location>
</feature>
<protein>
    <submittedName>
        <fullName evidence="4">ShKT domain-containing protein</fullName>
    </submittedName>
</protein>
<dbReference type="EMBL" id="UXUI01015038">
    <property type="protein sequence ID" value="VDD97771.1"/>
    <property type="molecule type" value="Genomic_DNA"/>
</dbReference>
<reference evidence="4" key="1">
    <citation type="submission" date="2017-02" db="UniProtKB">
        <authorList>
            <consortium name="WormBaseParasite"/>
        </authorList>
    </citation>
    <scope>IDENTIFICATION</scope>
</reference>
<proteinExistence type="predicted"/>
<name>A0A0N4VQS6_ENTVE</name>
<evidence type="ECO:0000313" key="4">
    <source>
        <dbReference type="WBParaSite" id="EVEC_0001338001-mRNA-1"/>
    </source>
</evidence>
<dbReference type="Gene3D" id="1.10.10.1940">
    <property type="match status" value="1"/>
</dbReference>
<dbReference type="WBParaSite" id="EVEC_0001338001-mRNA-1">
    <property type="protein sequence ID" value="EVEC_0001338001-mRNA-1"/>
    <property type="gene ID" value="EVEC_0001338001"/>
</dbReference>
<evidence type="ECO:0000313" key="3">
    <source>
        <dbReference type="Proteomes" id="UP000274131"/>
    </source>
</evidence>
<reference evidence="2 3" key="2">
    <citation type="submission" date="2018-10" db="EMBL/GenBank/DDBJ databases">
        <authorList>
            <consortium name="Pathogen Informatics"/>
        </authorList>
    </citation>
    <scope>NUCLEOTIDE SEQUENCE [LARGE SCALE GENOMIC DNA]</scope>
</reference>
<gene>
    <name evidence="2" type="ORF">EVEC_LOCUS12522</name>
</gene>
<evidence type="ECO:0000313" key="2">
    <source>
        <dbReference type="EMBL" id="VDD97771.1"/>
    </source>
</evidence>
<keyword evidence="3" id="KW-1185">Reference proteome</keyword>
<feature type="compositionally biased region" description="Low complexity" evidence="1">
    <location>
        <begin position="46"/>
        <end position="64"/>
    </location>
</feature>
<feature type="compositionally biased region" description="Polar residues" evidence="1">
    <location>
        <begin position="73"/>
        <end position="86"/>
    </location>
</feature>
<dbReference type="Proteomes" id="UP000274131">
    <property type="component" value="Unassembled WGS sequence"/>
</dbReference>
<evidence type="ECO:0000256" key="1">
    <source>
        <dbReference type="SAM" id="MobiDB-lite"/>
    </source>
</evidence>
<dbReference type="AlphaFoldDB" id="A0A0N4VQS6"/>
<sequence length="321" mass="35691">VGEAGTKKQELSAGGNTGASGVTEAENRVGLRKEENSGTQSEEWTNTESGETGEMETSATLSETLSKEEESSVGENTEASGVTQGQIAACLTREENIGKEREESTNTGGAKQMRWREVQQAAKQTKEQQCFDFVSGENGKRTNQKSMSTLYLRGENREPRGFKSGSVNAILRKVSGRRHEERRERLHREIIPMPESGLPPHQKHETETSPTFQKMFFAECEGSAMRNGINDCITKPYLCENEDYRKVMGAICRRTCGFCGSGKEKTAELGKWSCSLERTVEWLRKSASEVGGGGERRACIRLYKDFARDRESDVIKDFGID</sequence>
<feature type="compositionally biased region" description="Basic and acidic residues" evidence="1">
    <location>
        <begin position="1"/>
        <end position="10"/>
    </location>
</feature>
<feature type="compositionally biased region" description="Basic and acidic residues" evidence="1">
    <location>
        <begin position="92"/>
        <end position="104"/>
    </location>
</feature>
<organism evidence="4">
    <name type="scientific">Enterobius vermicularis</name>
    <name type="common">Human pinworm</name>
    <dbReference type="NCBI Taxonomy" id="51028"/>
    <lineage>
        <taxon>Eukaryota</taxon>
        <taxon>Metazoa</taxon>
        <taxon>Ecdysozoa</taxon>
        <taxon>Nematoda</taxon>
        <taxon>Chromadorea</taxon>
        <taxon>Rhabditida</taxon>
        <taxon>Spirurina</taxon>
        <taxon>Oxyuridomorpha</taxon>
        <taxon>Oxyuroidea</taxon>
        <taxon>Oxyuridae</taxon>
        <taxon>Enterobius</taxon>
    </lineage>
</organism>
<accession>A0A0N4VQS6</accession>
<feature type="compositionally biased region" description="Basic and acidic residues" evidence="1">
    <location>
        <begin position="25"/>
        <end position="36"/>
    </location>
</feature>